<dbReference type="EMBL" id="GL876975">
    <property type="protein sequence ID" value="KLU90651.1"/>
    <property type="molecule type" value="Genomic_DNA"/>
</dbReference>
<proteinExistence type="predicted"/>
<feature type="non-terminal residue" evidence="5">
    <location>
        <position position="1047"/>
    </location>
</feature>
<dbReference type="InterPro" id="IPR036770">
    <property type="entry name" value="Ankyrin_rpt-contain_sf"/>
</dbReference>
<evidence type="ECO:0000256" key="2">
    <source>
        <dbReference type="ARBA" id="ARBA00023043"/>
    </source>
</evidence>
<evidence type="ECO:0000256" key="1">
    <source>
        <dbReference type="ARBA" id="ARBA00022737"/>
    </source>
</evidence>
<evidence type="ECO:0000313" key="5">
    <source>
        <dbReference type="EMBL" id="KLU90651.1"/>
    </source>
</evidence>
<dbReference type="Pfam" id="PF12796">
    <property type="entry name" value="Ank_2"/>
    <property type="match status" value="1"/>
</dbReference>
<name>A0A0H2U9N2_MAGP6</name>
<feature type="repeat" description="ANK" evidence="3">
    <location>
        <begin position="1028"/>
        <end position="1047"/>
    </location>
</feature>
<gene>
    <name evidence="5" type="ORF">MAPG_10503</name>
</gene>
<sequence>MGSLTILPILRALGVDPKAIIAFGGEVPALTPAEQGEWVKDPARKFFEELLRGVDVKQCSQHLDIDCFDERNGVVLEYFKKKDGQKILLIRCEKDVYPVMKEVVASQSIPRRARQGGFSKCQVIQGLRKTALGALPSDWAVVDVLIARSALSSLGCRLTVTGYSKEIGVRSTHMTVGGMILVDGKFYGLATGHGLARLRPTSARKQRGELKDGAGIMRLVLKERLRVFDSGPCLPQGVLRSPAYKVKEPERGPHHKGKESEGGPVGKGKEPERAQGPAQDGDDALGQPMPVSGRIIATKYPIQQRSEHGRYERSVDWALLEYREDDNGVPPPNSLFHMEPIDDVLWPEPVNGEETASPDQGCHRSTSFEGQVSTNFIHQVMSRADMDKLLLGQSGLCAVVTPRVIVPGFITAGTASVILDGAMFDALRVYTKDPIEDGDSGSWVLVNGRCCGVVFAAFDAQTSAASLDPEASHKPDSELGFPGAYVIRIQDVLDSIKEALSATTVRLPNKLDWQISTLRSRRRGPEWIDKEIFRDRYFEMELLLARQKSEALGDKAEEVRLEPTTAGASLTALSAPWHRSDGFSGKRLELLTGVRLETLGRLLLLGEVCPLAPVLRVGLKRWIQGYRKYRLENTRSFACSLILERCIHTQAGENLLGLLIVLWKFQRPETGRQDSGERERRIVWLAQLLSTLCEGMRGIIPTTAVPSLDQLQSFVHTIVAAFRDKDLKHLYLVQGTNQRTSREPANAASWALDGELHLSVWRRALRFRVPEVLSTANGALQRGRRRATGGATSGFGVTGAGGNDDTSRWEIRSVAEVLGETVMASEVWNHTVASTARLLILLHRLASTSDRATKAIVCGGSFSSLGGFYAAVVLDLEVEVRRRRYGPSTQPAYFPYREALENLASGQRPPSDVFVFPDGPDVCEIIDRSDWVTLPHANGHEAVAKPVAAEPGADKEAKDGDGRTPLHLAADVGNEAAVKLLLATGSVDIDSKDSHGRTPLLYAAGNGHEAVVKLLIEVGAEKEAKDNYGWTPLHRAALDGHEAVAKL</sequence>
<dbReference type="PROSITE" id="PS50297">
    <property type="entry name" value="ANK_REP_REGION"/>
    <property type="match status" value="3"/>
</dbReference>
<accession>A0A0H2U9N2</accession>
<evidence type="ECO:0000256" key="3">
    <source>
        <dbReference type="PROSITE-ProRule" id="PRU00023"/>
    </source>
</evidence>
<evidence type="ECO:0000256" key="4">
    <source>
        <dbReference type="SAM" id="MobiDB-lite"/>
    </source>
</evidence>
<dbReference type="PANTHER" id="PTHR24188:SF29">
    <property type="entry name" value="GH09064P"/>
    <property type="match status" value="1"/>
</dbReference>
<dbReference type="InterPro" id="IPR002110">
    <property type="entry name" value="Ankyrin_rpt"/>
</dbReference>
<dbReference type="OrthoDB" id="5095713at2759"/>
<protein>
    <submittedName>
        <fullName evidence="5">Uncharacterized protein</fullName>
    </submittedName>
</protein>
<dbReference type="PANTHER" id="PTHR24188">
    <property type="entry name" value="ANKYRIN REPEAT PROTEIN"/>
    <property type="match status" value="1"/>
</dbReference>
<dbReference type="SUPFAM" id="SSF48403">
    <property type="entry name" value="Ankyrin repeat"/>
    <property type="match status" value="1"/>
</dbReference>
<dbReference type="VEuPathDB" id="FungiDB:MAPG_10503"/>
<feature type="repeat" description="ANK" evidence="3">
    <location>
        <begin position="961"/>
        <end position="986"/>
    </location>
</feature>
<dbReference type="AlphaFoldDB" id="A0A0H2U9N2"/>
<organism evidence="5">
    <name type="scientific">Magnaporthiopsis poae (strain ATCC 64411 / 73-15)</name>
    <name type="common">Kentucky bluegrass fungus</name>
    <name type="synonym">Magnaporthe poae</name>
    <dbReference type="NCBI Taxonomy" id="644358"/>
    <lineage>
        <taxon>Eukaryota</taxon>
        <taxon>Fungi</taxon>
        <taxon>Dikarya</taxon>
        <taxon>Ascomycota</taxon>
        <taxon>Pezizomycotina</taxon>
        <taxon>Sordariomycetes</taxon>
        <taxon>Sordariomycetidae</taxon>
        <taxon>Magnaporthales</taxon>
        <taxon>Magnaporthaceae</taxon>
        <taxon>Magnaporthiopsis</taxon>
    </lineage>
</organism>
<dbReference type="PROSITE" id="PS50088">
    <property type="entry name" value="ANK_REPEAT"/>
    <property type="match status" value="3"/>
</dbReference>
<reference evidence="5" key="1">
    <citation type="submission" date="2010-05" db="EMBL/GenBank/DDBJ databases">
        <title>The Genome Sequence of Magnaporthe poae strain ATCC 64411.</title>
        <authorList>
            <consortium name="The Broad Institute Genome Sequencing Platform"/>
            <consortium name="Broad Institute Genome Sequencing Center for Infectious Disease"/>
            <person name="Ma L.-J."/>
            <person name="Dead R."/>
            <person name="Young S."/>
            <person name="Zeng Q."/>
            <person name="Koehrsen M."/>
            <person name="Alvarado L."/>
            <person name="Berlin A."/>
            <person name="Chapman S.B."/>
            <person name="Chen Z."/>
            <person name="Freedman E."/>
            <person name="Gellesch M."/>
            <person name="Goldberg J."/>
            <person name="Griggs A."/>
            <person name="Gujja S."/>
            <person name="Heilman E.R."/>
            <person name="Heiman D."/>
            <person name="Hepburn T."/>
            <person name="Howarth C."/>
            <person name="Jen D."/>
            <person name="Larson L."/>
            <person name="Mehta T."/>
            <person name="Neiman D."/>
            <person name="Pearson M."/>
            <person name="Roberts A."/>
            <person name="Saif S."/>
            <person name="Shea T."/>
            <person name="Shenoy N."/>
            <person name="Sisk P."/>
            <person name="Stolte C."/>
            <person name="Sykes S."/>
            <person name="Walk T."/>
            <person name="White J."/>
            <person name="Yandava C."/>
            <person name="Haas B."/>
            <person name="Nusbaum C."/>
            <person name="Birren B."/>
        </authorList>
    </citation>
    <scope>NUCLEOTIDE SEQUENCE</scope>
    <source>
        <strain evidence="5">ATCC 64411</strain>
    </source>
</reference>
<dbReference type="PRINTS" id="PR01415">
    <property type="entry name" value="ANKYRIN"/>
</dbReference>
<dbReference type="SMART" id="SM00248">
    <property type="entry name" value="ANK"/>
    <property type="match status" value="2"/>
</dbReference>
<feature type="repeat" description="ANK" evidence="3">
    <location>
        <begin position="995"/>
        <end position="1027"/>
    </location>
</feature>
<reference evidence="5" key="2">
    <citation type="submission" date="2011-03" db="EMBL/GenBank/DDBJ databases">
        <title>Annotation of Magnaporthe poae ATCC 64411.</title>
        <authorList>
            <person name="Ma L.-J."/>
            <person name="Dead R."/>
            <person name="Young S.K."/>
            <person name="Zeng Q."/>
            <person name="Gargeya S."/>
            <person name="Fitzgerald M."/>
            <person name="Haas B."/>
            <person name="Abouelleil A."/>
            <person name="Alvarado L."/>
            <person name="Arachchi H.M."/>
            <person name="Berlin A."/>
            <person name="Brown A."/>
            <person name="Chapman S.B."/>
            <person name="Chen Z."/>
            <person name="Dunbar C."/>
            <person name="Freedman E."/>
            <person name="Gearin G."/>
            <person name="Gellesch M."/>
            <person name="Goldberg J."/>
            <person name="Griggs A."/>
            <person name="Gujja S."/>
            <person name="Heiman D."/>
            <person name="Howarth C."/>
            <person name="Larson L."/>
            <person name="Lui A."/>
            <person name="MacDonald P.J.P."/>
            <person name="Mehta T."/>
            <person name="Montmayeur A."/>
            <person name="Murphy C."/>
            <person name="Neiman D."/>
            <person name="Pearson M."/>
            <person name="Priest M."/>
            <person name="Roberts A."/>
            <person name="Saif S."/>
            <person name="Shea T."/>
            <person name="Shenoy N."/>
            <person name="Sisk P."/>
            <person name="Stolte C."/>
            <person name="Sykes S."/>
            <person name="Yandava C."/>
            <person name="Wortman J."/>
            <person name="Nusbaum C."/>
            <person name="Birren B."/>
        </authorList>
    </citation>
    <scope>NUCLEOTIDE SEQUENCE</scope>
    <source>
        <strain evidence="5">ATCC 64411</strain>
    </source>
</reference>
<dbReference type="Gene3D" id="1.25.40.20">
    <property type="entry name" value="Ankyrin repeat-containing domain"/>
    <property type="match status" value="2"/>
</dbReference>
<feature type="region of interest" description="Disordered" evidence="4">
    <location>
        <begin position="244"/>
        <end position="290"/>
    </location>
</feature>
<keyword evidence="2 3" id="KW-0040">ANK repeat</keyword>
<keyword evidence="1" id="KW-0677">Repeat</keyword>